<dbReference type="GO" id="GO:0015940">
    <property type="term" value="P:pantothenate biosynthetic process"/>
    <property type="evidence" value="ECO:0007669"/>
    <property type="project" value="EnsemblFungi"/>
</dbReference>
<dbReference type="KEGG" id="erc:Ecym_4580"/>
<dbReference type="RefSeq" id="XP_003646430.1">
    <property type="nucleotide sequence ID" value="XM_003646382.1"/>
</dbReference>
<feature type="domain" description="Amine oxidase" evidence="1">
    <location>
        <begin position="20"/>
        <end position="500"/>
    </location>
</feature>
<dbReference type="OrthoDB" id="5046242at2759"/>
<evidence type="ECO:0000259" key="1">
    <source>
        <dbReference type="Pfam" id="PF01593"/>
    </source>
</evidence>
<evidence type="ECO:0000313" key="2">
    <source>
        <dbReference type="EMBL" id="AET39613.1"/>
    </source>
</evidence>
<dbReference type="Gene3D" id="3.50.50.60">
    <property type="entry name" value="FAD/NAD(P)-binding domain"/>
    <property type="match status" value="1"/>
</dbReference>
<protein>
    <recommendedName>
        <fullName evidence="1">Amine oxidase domain-containing protein</fullName>
    </recommendedName>
</protein>
<dbReference type="Gene3D" id="3.90.660.10">
    <property type="match status" value="1"/>
</dbReference>
<name>G8JS91_ERECY</name>
<dbReference type="PANTHER" id="PTHR10742:SF410">
    <property type="entry name" value="LYSINE-SPECIFIC HISTONE DEMETHYLASE 2"/>
    <property type="match status" value="1"/>
</dbReference>
<dbReference type="SUPFAM" id="SSF51905">
    <property type="entry name" value="FAD/NAD(P)-binding domain"/>
    <property type="match status" value="1"/>
</dbReference>
<dbReference type="EMBL" id="CP002500">
    <property type="protein sequence ID" value="AET39613.1"/>
    <property type="molecule type" value="Genomic_DNA"/>
</dbReference>
<proteinExistence type="predicted"/>
<dbReference type="AlphaFoldDB" id="G8JS91"/>
<dbReference type="InterPro" id="IPR002937">
    <property type="entry name" value="Amino_oxidase"/>
</dbReference>
<dbReference type="InterPro" id="IPR050281">
    <property type="entry name" value="Flavin_monoamine_oxidase"/>
</dbReference>
<reference evidence="3" key="1">
    <citation type="journal article" date="2012" name="G3 (Bethesda)">
        <title>Pichia sorbitophila, an interspecies yeast hybrid reveals early steps of genome resolution following polyploidization.</title>
        <authorList>
            <person name="Leh Louis V."/>
            <person name="Despons L."/>
            <person name="Friedrich A."/>
            <person name="Martin T."/>
            <person name="Durrens P."/>
            <person name="Casaregola S."/>
            <person name="Neuveglise C."/>
            <person name="Fairhead C."/>
            <person name="Marck C."/>
            <person name="Cruz J.A."/>
            <person name="Straub M.L."/>
            <person name="Kugler V."/>
            <person name="Sacerdot C."/>
            <person name="Uzunov Z."/>
            <person name="Thierry A."/>
            <person name="Weiss S."/>
            <person name="Bleykasten C."/>
            <person name="De Montigny J."/>
            <person name="Jacques N."/>
            <person name="Jung P."/>
            <person name="Lemaire M."/>
            <person name="Mallet S."/>
            <person name="Morel G."/>
            <person name="Richard G.F."/>
            <person name="Sarkar A."/>
            <person name="Savel G."/>
            <person name="Schacherer J."/>
            <person name="Seret M.L."/>
            <person name="Talla E."/>
            <person name="Samson G."/>
            <person name="Jubin C."/>
            <person name="Poulain J."/>
            <person name="Vacherie B."/>
            <person name="Barbe V."/>
            <person name="Pelletier E."/>
            <person name="Sherman D.J."/>
            <person name="Westhof E."/>
            <person name="Weissenbach J."/>
            <person name="Baret P.V."/>
            <person name="Wincker P."/>
            <person name="Gaillardin C."/>
            <person name="Dujon B."/>
            <person name="Souciet J.L."/>
        </authorList>
    </citation>
    <scope>NUCLEOTIDE SEQUENCE [LARGE SCALE GENOMIC DNA]</scope>
    <source>
        <strain evidence="3">CBS 270.75 / DBVPG 7215 / KCTC 17166 / NRRL Y-17582</strain>
    </source>
</reference>
<dbReference type="GO" id="GO:0046592">
    <property type="term" value="F:polyamine oxidase activity"/>
    <property type="evidence" value="ECO:0007669"/>
    <property type="project" value="EnsemblFungi"/>
</dbReference>
<dbReference type="STRING" id="931890.G8JS91"/>
<dbReference type="FunCoup" id="G8JS91">
    <property type="interactions" value="356"/>
</dbReference>
<sequence>MEKILEKDSVKCAVIVGAGIAGLKTASELYASGVKNCMLLEARPRVGGRLFTVKSEVFPERAYDLGGSWHHHTLENGLFLEELSLPKSERADFVFDIGSVIYMEHDGTLMNCEKVGLDALLNQLMQYIESELFGQEAEDVTFFEIFLRYIYEKHTSLSDRQIEILAMAAQNLEFWHGVDWKMLSGRWSEMDQNRRDAMVLNYDKIVGRIQRSFPEDWIKLNTEVRQIKRVGDEVHVTTNDGAVYRTEFCVVTIPRTVLALSLQEEKRMGRIEFIPPLNESISSKINKMHFGFLGKLILEFDKCTWENRCSNIFKAGIQKVHIDKEVRAARDFESFAKKIDSMTQDFKHYSDYPVAIVNMMAIAGIPSLIIFTKPPSTEYIENSCKAEIAKTFKPLIDIVIKAIGSPFDCIIDLESKITNNSDLKNPILKNVITTSWAKDPYSLGGYSACHAGDDPKGLVESINKGQDSRIRFAGEHTVFKSLGCSYGAWESGIREAQYILKQQRQ</sequence>
<dbReference type="InterPro" id="IPR036188">
    <property type="entry name" value="FAD/NAD-bd_sf"/>
</dbReference>
<dbReference type="InParanoid" id="G8JS91"/>
<dbReference type="GO" id="GO:0046208">
    <property type="term" value="P:spermine catabolic process"/>
    <property type="evidence" value="ECO:0007669"/>
    <property type="project" value="EnsemblFungi"/>
</dbReference>
<dbReference type="Pfam" id="PF01593">
    <property type="entry name" value="Amino_oxidase"/>
    <property type="match status" value="1"/>
</dbReference>
<dbReference type="PANTHER" id="PTHR10742">
    <property type="entry name" value="FLAVIN MONOAMINE OXIDASE"/>
    <property type="match status" value="1"/>
</dbReference>
<gene>
    <name evidence="2" type="ordered locus">Ecym_4580</name>
</gene>
<dbReference type="eggNOG" id="KOG0029">
    <property type="taxonomic scope" value="Eukaryota"/>
</dbReference>
<evidence type="ECO:0000313" key="3">
    <source>
        <dbReference type="Proteomes" id="UP000006790"/>
    </source>
</evidence>
<dbReference type="Proteomes" id="UP000006790">
    <property type="component" value="Chromosome 4"/>
</dbReference>
<accession>G8JS91</accession>
<dbReference type="SUPFAM" id="SSF54373">
    <property type="entry name" value="FAD-linked reductases, C-terminal domain"/>
    <property type="match status" value="1"/>
</dbReference>
<organism evidence="2 3">
    <name type="scientific">Eremothecium cymbalariae (strain CBS 270.75 / DBVPG 7215 / KCTC 17166 / NRRL Y-17582)</name>
    <name type="common">Yeast</name>
    <dbReference type="NCBI Taxonomy" id="931890"/>
    <lineage>
        <taxon>Eukaryota</taxon>
        <taxon>Fungi</taxon>
        <taxon>Dikarya</taxon>
        <taxon>Ascomycota</taxon>
        <taxon>Saccharomycotina</taxon>
        <taxon>Saccharomycetes</taxon>
        <taxon>Saccharomycetales</taxon>
        <taxon>Saccharomycetaceae</taxon>
        <taxon>Eremothecium</taxon>
    </lineage>
</organism>
<dbReference type="HOGENOM" id="CLU_004498_10_1_1"/>
<dbReference type="GeneID" id="11470157"/>
<keyword evidence="3" id="KW-1185">Reference proteome</keyword>